<comment type="caution">
    <text evidence="1">The sequence shown here is derived from an EMBL/GenBank/DDBJ whole genome shotgun (WGS) entry which is preliminary data.</text>
</comment>
<evidence type="ECO:0000313" key="1">
    <source>
        <dbReference type="EMBL" id="KAK0047618.1"/>
    </source>
</evidence>
<dbReference type="EMBL" id="JASAOG010000148">
    <property type="protein sequence ID" value="KAK0047618.1"/>
    <property type="molecule type" value="Genomic_DNA"/>
</dbReference>
<accession>A0AAD8B578</accession>
<reference evidence="1" key="1">
    <citation type="journal article" date="2023" name="PLoS Negl. Trop. Dis.">
        <title>A genome sequence for Biomphalaria pfeifferi, the major vector snail for the human-infecting parasite Schistosoma mansoni.</title>
        <authorList>
            <person name="Bu L."/>
            <person name="Lu L."/>
            <person name="Laidemitt M.R."/>
            <person name="Zhang S.M."/>
            <person name="Mutuku M."/>
            <person name="Mkoji G."/>
            <person name="Steinauer M."/>
            <person name="Loker E.S."/>
        </authorList>
    </citation>
    <scope>NUCLEOTIDE SEQUENCE</scope>
    <source>
        <strain evidence="1">KasaAsao</strain>
    </source>
</reference>
<proteinExistence type="predicted"/>
<keyword evidence="2" id="KW-1185">Reference proteome</keyword>
<evidence type="ECO:0000313" key="2">
    <source>
        <dbReference type="Proteomes" id="UP001233172"/>
    </source>
</evidence>
<gene>
    <name evidence="1" type="ORF">Bpfe_022923</name>
</gene>
<organism evidence="1 2">
    <name type="scientific">Biomphalaria pfeifferi</name>
    <name type="common">Bloodfluke planorb</name>
    <name type="synonym">Freshwater snail</name>
    <dbReference type="NCBI Taxonomy" id="112525"/>
    <lineage>
        <taxon>Eukaryota</taxon>
        <taxon>Metazoa</taxon>
        <taxon>Spiralia</taxon>
        <taxon>Lophotrochozoa</taxon>
        <taxon>Mollusca</taxon>
        <taxon>Gastropoda</taxon>
        <taxon>Heterobranchia</taxon>
        <taxon>Euthyneura</taxon>
        <taxon>Panpulmonata</taxon>
        <taxon>Hygrophila</taxon>
        <taxon>Lymnaeoidea</taxon>
        <taxon>Planorbidae</taxon>
        <taxon>Biomphalaria</taxon>
    </lineage>
</organism>
<dbReference type="Proteomes" id="UP001233172">
    <property type="component" value="Unassembled WGS sequence"/>
</dbReference>
<sequence>MSNGLPDGFKGHHSALVILDKWVLRPPPPTFVDSLVFKCLLNNRRRQEEIANQAEVKKTPKRILRVAGTNQARAPDRG</sequence>
<name>A0AAD8B578_BIOPF</name>
<reference evidence="1" key="2">
    <citation type="submission" date="2023-04" db="EMBL/GenBank/DDBJ databases">
        <authorList>
            <person name="Bu L."/>
            <person name="Lu L."/>
            <person name="Laidemitt M.R."/>
            <person name="Zhang S.M."/>
            <person name="Mutuku M."/>
            <person name="Mkoji G."/>
            <person name="Steinauer M."/>
            <person name="Loker E.S."/>
        </authorList>
    </citation>
    <scope>NUCLEOTIDE SEQUENCE</scope>
    <source>
        <strain evidence="1">KasaAsao</strain>
        <tissue evidence="1">Whole Snail</tissue>
    </source>
</reference>
<dbReference type="AlphaFoldDB" id="A0AAD8B578"/>
<protein>
    <submittedName>
        <fullName evidence="1">Uncharacterized protein</fullName>
    </submittedName>
</protein>